<sequence>MSEKKENPSSQEQDGLDLQDVKHMTVEEVAQKNSEIKASAGDSDGVLDKYIKEHKDEVTSQKFESKISDFDDLDTSALDDFIKKQREELAQKGIIGNAALKSDLPKQAETPTPEPKAVPVEDATEKADARPQEETPAFQIKDEQPEPQPQPEQEATEPADIKPEPSVSPEPTPAVSSPAFTEEKDDDDAWEDEEPKKLTRTFIIGGVATLALAIFGIAYGLNANKNDSKTVQSNTSVTKTSSEESSKEKKAASAFDSYYDSFFTDDKKTSLKNSAFSNLPTLKEKLDALKGTKSYDAAKKDYDALDKQIEAIQSVNKRFESDVIVDGKKVSATVKSDANFDQLSSDLLKTGNAKLDTLLQSAITDGKEQLEQATAASSEAAASSSEAASSSSSSSEAPDSSTEASDSEQSQTEASSTTQEASSDTSTPATASVSGATSYGITSYNPAILQRNLSRVPYNESAIADSSNPAWTFAPGVLEKIIDTSHARGYFSGNDFILEKVNIINDNGYYNMFKADGTYLFSINCKTGYFVGNAAGHSDALDY</sequence>
<keyword evidence="1 7" id="KW-0132">Cell division</keyword>
<evidence type="ECO:0000256" key="1">
    <source>
        <dbReference type="HAMAP-Rule" id="MF_01941"/>
    </source>
</evidence>
<reference evidence="7 9" key="2">
    <citation type="submission" date="2022-12" db="EMBL/GenBank/DDBJ databases">
        <title>Streptococcus alactolyticus LGM, complete genome.</title>
        <authorList>
            <person name="Liu Z."/>
            <person name="Mu C."/>
            <person name="Zhu W."/>
        </authorList>
    </citation>
    <scope>NUCLEOTIDE SEQUENCE [LARGE SCALE GENOMIC DNA]</scope>
    <source>
        <strain evidence="7 9">LGM</strain>
    </source>
</reference>
<evidence type="ECO:0000259" key="4">
    <source>
        <dbReference type="Pfam" id="PF18041"/>
    </source>
</evidence>
<protein>
    <recommendedName>
        <fullName evidence="1">Mid-cell-anchored protein Z</fullName>
    </recommendedName>
</protein>
<dbReference type="RefSeq" id="WP_167829268.1">
    <property type="nucleotide sequence ID" value="NZ_BRXN01000018.1"/>
</dbReference>
<dbReference type="InterPro" id="IPR030858">
    <property type="entry name" value="MapZ"/>
</dbReference>
<dbReference type="Pfam" id="PF18041">
    <property type="entry name" value="MapZ_EC1"/>
    <property type="match status" value="1"/>
</dbReference>
<dbReference type="Pfam" id="PF18708">
    <property type="entry name" value="MapZ_C2"/>
    <property type="match status" value="1"/>
</dbReference>
<evidence type="ECO:0000259" key="5">
    <source>
        <dbReference type="Pfam" id="PF18708"/>
    </source>
</evidence>
<keyword evidence="1" id="KW-0472">Membrane</keyword>
<dbReference type="EMBL" id="VUNP01000010">
    <property type="protein sequence ID" value="MST53480.1"/>
    <property type="molecule type" value="Genomic_DNA"/>
</dbReference>
<comment type="function">
    <text evidence="1">Early cell division protein that marks the future cell division site and supports proper FtsZ ring positioning.</text>
</comment>
<proteinExistence type="inferred from homology"/>
<feature type="compositionally biased region" description="Low complexity" evidence="3">
    <location>
        <begin position="373"/>
        <end position="432"/>
    </location>
</feature>
<comment type="subunit">
    <text evidence="1">Interacts with FtsZ.</text>
</comment>
<comment type="subcellular location">
    <subcellularLocation>
        <location evidence="1">Cell membrane</location>
        <topology evidence="1">Single-pass membrane protein</topology>
    </subcellularLocation>
    <text evidence="1">In newborn cells, forms a ring positioned at mid-cell. Soon after cell division starts and the cells begin elongating, the ring splits into two rings that, as elongation proceeds, move along and mark the future division sites.</text>
</comment>
<feature type="region of interest" description="Disordered" evidence="3">
    <location>
        <begin position="1"/>
        <end position="20"/>
    </location>
</feature>
<evidence type="ECO:0000313" key="7">
    <source>
        <dbReference type="EMBL" id="WBB06742.1"/>
    </source>
</evidence>
<dbReference type="GO" id="GO:0005886">
    <property type="term" value="C:plasma membrane"/>
    <property type="evidence" value="ECO:0007669"/>
    <property type="project" value="UniProtKB-SubCell"/>
</dbReference>
<feature type="transmembrane region" description="Helical" evidence="1">
    <location>
        <begin position="202"/>
        <end position="221"/>
    </location>
</feature>
<feature type="region of interest" description="Disordered" evidence="3">
    <location>
        <begin position="225"/>
        <end position="249"/>
    </location>
</feature>
<keyword evidence="1" id="KW-1003">Cell membrane</keyword>
<comment type="similarity">
    <text evidence="1">Belongs to the MapZ family.</text>
</comment>
<dbReference type="InterPro" id="IPR040532">
    <property type="entry name" value="MapZ_C2"/>
</dbReference>
<evidence type="ECO:0000313" key="9">
    <source>
        <dbReference type="Proteomes" id="UP001212085"/>
    </source>
</evidence>
<dbReference type="Proteomes" id="UP001212085">
    <property type="component" value="Chromosome"/>
</dbReference>
<name>A0A6N7WNG7_STRAY</name>
<feature type="coiled-coil region" evidence="2">
    <location>
        <begin position="295"/>
        <end position="322"/>
    </location>
</feature>
<dbReference type="InterPro" id="IPR041295">
    <property type="entry name" value="MapZ_EC1"/>
</dbReference>
<feature type="region of interest" description="Disordered" evidence="3">
    <location>
        <begin position="370"/>
        <end position="432"/>
    </location>
</feature>
<reference evidence="6 8" key="1">
    <citation type="submission" date="2019-08" db="EMBL/GenBank/DDBJ databases">
        <title>In-depth cultivation of the pig gut microbiome towards novel bacterial diversity and tailored functional studies.</title>
        <authorList>
            <person name="Wylensek D."/>
            <person name="Hitch T.C.A."/>
            <person name="Clavel T."/>
        </authorList>
    </citation>
    <scope>NUCLEOTIDE SEQUENCE [LARGE SCALE GENOMIC DNA]</scope>
    <source>
        <strain evidence="6 8">BL-178-WT-3A</strain>
    </source>
</reference>
<keyword evidence="2" id="KW-0175">Coiled coil</keyword>
<keyword evidence="1" id="KW-0131">Cell cycle</keyword>
<feature type="compositionally biased region" description="Acidic residues" evidence="3">
    <location>
        <begin position="183"/>
        <end position="193"/>
    </location>
</feature>
<feature type="compositionally biased region" description="Polar residues" evidence="3">
    <location>
        <begin position="225"/>
        <end position="234"/>
    </location>
</feature>
<evidence type="ECO:0000256" key="2">
    <source>
        <dbReference type="SAM" id="Coils"/>
    </source>
</evidence>
<dbReference type="EMBL" id="CP114883">
    <property type="protein sequence ID" value="WBB06742.1"/>
    <property type="molecule type" value="Genomic_DNA"/>
</dbReference>
<gene>
    <name evidence="1" type="primary">mapZ</name>
    <name evidence="6" type="ORF">FYJ82_03450</name>
    <name evidence="7" type="ORF">O6R09_02055</name>
</gene>
<keyword evidence="1" id="KW-0812">Transmembrane</keyword>
<dbReference type="AlphaFoldDB" id="A0A6N7WNG7"/>
<feature type="region of interest" description="Disordered" evidence="3">
    <location>
        <begin position="92"/>
        <end position="198"/>
    </location>
</feature>
<dbReference type="GO" id="GO:0051301">
    <property type="term" value="P:cell division"/>
    <property type="evidence" value="ECO:0007669"/>
    <property type="project" value="UniProtKB-UniRule"/>
</dbReference>
<evidence type="ECO:0000313" key="6">
    <source>
        <dbReference type="EMBL" id="MST53480.1"/>
    </source>
</evidence>
<evidence type="ECO:0000313" key="8">
    <source>
        <dbReference type="Proteomes" id="UP000471052"/>
    </source>
</evidence>
<accession>A0A6N7WNG7</accession>
<feature type="domain" description="MapZ extracellular" evidence="4">
    <location>
        <begin position="238"/>
        <end position="364"/>
    </location>
</feature>
<dbReference type="HAMAP" id="MF_01941">
    <property type="entry name" value="MapZ"/>
    <property type="match status" value="1"/>
</dbReference>
<feature type="compositionally biased region" description="Basic and acidic residues" evidence="3">
    <location>
        <begin position="123"/>
        <end position="133"/>
    </location>
</feature>
<keyword evidence="9" id="KW-1185">Reference proteome</keyword>
<organism evidence="6 8">
    <name type="scientific">Streptococcus alactolyticus</name>
    <dbReference type="NCBI Taxonomy" id="29389"/>
    <lineage>
        <taxon>Bacteria</taxon>
        <taxon>Bacillati</taxon>
        <taxon>Bacillota</taxon>
        <taxon>Bacilli</taxon>
        <taxon>Lactobacillales</taxon>
        <taxon>Streptococcaceae</taxon>
        <taxon>Streptococcus</taxon>
    </lineage>
</organism>
<keyword evidence="1" id="KW-1133">Transmembrane helix</keyword>
<dbReference type="Proteomes" id="UP000471052">
    <property type="component" value="Unassembled WGS sequence"/>
</dbReference>
<evidence type="ECO:0000256" key="3">
    <source>
        <dbReference type="SAM" id="MobiDB-lite"/>
    </source>
</evidence>
<feature type="domain" description="MapZ extracellular C-terminal" evidence="5">
    <location>
        <begin position="455"/>
        <end position="533"/>
    </location>
</feature>